<evidence type="ECO:0000313" key="3">
    <source>
        <dbReference type="EMBL" id="QLQ80737.1"/>
    </source>
</evidence>
<proteinExistence type="predicted"/>
<evidence type="ECO:0000259" key="2">
    <source>
        <dbReference type="Pfam" id="PF11976"/>
    </source>
</evidence>
<protein>
    <recommendedName>
        <fullName evidence="2">Rad60/SUMO-like domain-containing protein</fullName>
    </recommendedName>
</protein>
<evidence type="ECO:0000313" key="4">
    <source>
        <dbReference type="Proteomes" id="UP000510647"/>
    </source>
</evidence>
<feature type="region of interest" description="Disordered" evidence="1">
    <location>
        <begin position="54"/>
        <end position="145"/>
    </location>
</feature>
<gene>
    <name evidence="3" type="ORF">HG537_0E00900</name>
</gene>
<dbReference type="Gene3D" id="3.10.20.90">
    <property type="entry name" value="Phosphatidylinositol 3-kinase Catalytic Subunit, Chain A, domain 1"/>
    <property type="match status" value="1"/>
</dbReference>
<sequence length="387" mass="43959">MDPGSNEFDYDDEFFMNDLIDDERDRSNHMVFIEADSTDKDSLIDKKEECTALDQRLSNERDLEDSSSESDEDIIIISESKPSSGPTDHESSISRRLRSNSVKLVDDKRSSPVLPATRSKRQKLTSNIRQSSPERKNSGGKSKCKESQRLYNVKFLSRLDGSLGKVIQVTVSGDREFSSILESVLDGIVRELNGCEDLEKHYSVENVTLYWNNAKLLKFMTCDSLLINRASEQEVVEITMVHREQEQEYEERLRSRLVGLGNGIRSALYNEINLANNDVEDFKNQAMDKLINSSDTSSLKEPVSLDPEEESNSAAIKLALVGKDNKKLYVQVRLSTPFTKVVDYYRLQKSLPSTTQIKLMFDHEELDLNGTVAQQDMEDGDMLEVLV</sequence>
<accession>A0A7H9HVF0</accession>
<dbReference type="Pfam" id="PF11976">
    <property type="entry name" value="Rad60-SLD"/>
    <property type="match status" value="1"/>
</dbReference>
<reference evidence="3 4" key="1">
    <citation type="submission" date="2020-06" db="EMBL/GenBank/DDBJ databases">
        <title>The yeast mating-type switching endonuclease HO is a domesticated member of an unorthodox homing genetic element family.</title>
        <authorList>
            <person name="Coughlan A.Y."/>
            <person name="Lombardi L."/>
            <person name="Braun-Galleani S."/>
            <person name="Martos A.R."/>
            <person name="Galeote V."/>
            <person name="Bigey F."/>
            <person name="Dequin S."/>
            <person name="Byrne K.P."/>
            <person name="Wolfe K.H."/>
        </authorList>
    </citation>
    <scope>NUCLEOTIDE SEQUENCE [LARGE SCALE GENOMIC DNA]</scope>
    <source>
        <strain evidence="3 4">CBS2947</strain>
    </source>
</reference>
<dbReference type="Proteomes" id="UP000510647">
    <property type="component" value="Chromosome 5"/>
</dbReference>
<evidence type="ECO:0000256" key="1">
    <source>
        <dbReference type="SAM" id="MobiDB-lite"/>
    </source>
</evidence>
<feature type="compositionally biased region" description="Basic and acidic residues" evidence="1">
    <location>
        <begin position="132"/>
        <end position="145"/>
    </location>
</feature>
<dbReference type="SUPFAM" id="SSF54236">
    <property type="entry name" value="Ubiquitin-like"/>
    <property type="match status" value="1"/>
</dbReference>
<dbReference type="InterPro" id="IPR022617">
    <property type="entry name" value="Rad60/SUMO-like_dom"/>
</dbReference>
<dbReference type="InterPro" id="IPR029071">
    <property type="entry name" value="Ubiquitin-like_domsf"/>
</dbReference>
<dbReference type="OrthoDB" id="3365399at2759"/>
<keyword evidence="4" id="KW-1185">Reference proteome</keyword>
<name>A0A7H9HVF0_9SACH</name>
<organism evidence="3 4">
    <name type="scientific">Torulaspora globosa</name>
    <dbReference type="NCBI Taxonomy" id="48254"/>
    <lineage>
        <taxon>Eukaryota</taxon>
        <taxon>Fungi</taxon>
        <taxon>Dikarya</taxon>
        <taxon>Ascomycota</taxon>
        <taxon>Saccharomycotina</taxon>
        <taxon>Saccharomycetes</taxon>
        <taxon>Saccharomycetales</taxon>
        <taxon>Saccharomycetaceae</taxon>
        <taxon>Torulaspora</taxon>
    </lineage>
</organism>
<dbReference type="AlphaFoldDB" id="A0A7H9HVF0"/>
<feature type="compositionally biased region" description="Acidic residues" evidence="1">
    <location>
        <begin position="62"/>
        <end position="74"/>
    </location>
</feature>
<feature type="domain" description="Rad60/SUMO-like" evidence="2">
    <location>
        <begin position="316"/>
        <end position="387"/>
    </location>
</feature>
<dbReference type="EMBL" id="CP059271">
    <property type="protein sequence ID" value="QLQ80737.1"/>
    <property type="molecule type" value="Genomic_DNA"/>
</dbReference>
<dbReference type="CDD" id="cd17080">
    <property type="entry name" value="Ubl_SLD2_Esc2_like"/>
    <property type="match status" value="1"/>
</dbReference>
<feature type="compositionally biased region" description="Low complexity" evidence="1">
    <location>
        <begin position="75"/>
        <end position="84"/>
    </location>
</feature>